<evidence type="ECO:0000313" key="2">
    <source>
        <dbReference type="EMBL" id="ARF11379.1"/>
    </source>
</evidence>
<evidence type="ECO:0000256" key="1">
    <source>
        <dbReference type="SAM" id="MobiDB-lite"/>
    </source>
</evidence>
<feature type="compositionally biased region" description="Acidic residues" evidence="1">
    <location>
        <begin position="313"/>
        <end position="324"/>
    </location>
</feature>
<dbReference type="Gene3D" id="3.30.710.10">
    <property type="entry name" value="Potassium Channel Kv1.1, Chain A"/>
    <property type="match status" value="1"/>
</dbReference>
<dbReference type="InterPro" id="IPR011333">
    <property type="entry name" value="SKP1/BTB/POZ_sf"/>
</dbReference>
<feature type="region of interest" description="Disordered" evidence="1">
    <location>
        <begin position="306"/>
        <end position="333"/>
    </location>
</feature>
<reference evidence="2" key="1">
    <citation type="journal article" date="2017" name="Science">
        <title>Giant viruses with an expanded complement of translation system components.</title>
        <authorList>
            <person name="Schulz F."/>
            <person name="Yutin N."/>
            <person name="Ivanova N.N."/>
            <person name="Ortega D.R."/>
            <person name="Lee T.K."/>
            <person name="Vierheilig J."/>
            <person name="Daims H."/>
            <person name="Horn M."/>
            <person name="Wagner M."/>
            <person name="Jensen G.J."/>
            <person name="Kyrpides N.C."/>
            <person name="Koonin E.V."/>
            <person name="Woyke T."/>
        </authorList>
    </citation>
    <scope>NUCLEOTIDE SEQUENCE</scope>
    <source>
        <strain evidence="2">KNV1</strain>
    </source>
</reference>
<dbReference type="EMBL" id="KY684108">
    <property type="protein sequence ID" value="ARF11379.1"/>
    <property type="molecule type" value="Genomic_DNA"/>
</dbReference>
<dbReference type="SUPFAM" id="SSF54695">
    <property type="entry name" value="POZ domain"/>
    <property type="match status" value="1"/>
</dbReference>
<gene>
    <name evidence="2" type="ORF">Klosneuvirus_1_236</name>
</gene>
<protein>
    <submittedName>
        <fullName evidence="2">Uncharacterized protein</fullName>
    </submittedName>
</protein>
<name>A0A1V0SI36_9VIRU</name>
<organism evidence="2">
    <name type="scientific">Klosneuvirus KNV1</name>
    <dbReference type="NCBI Taxonomy" id="1977640"/>
    <lineage>
        <taxon>Viruses</taxon>
        <taxon>Varidnaviria</taxon>
        <taxon>Bamfordvirae</taxon>
        <taxon>Nucleocytoviricota</taxon>
        <taxon>Megaviricetes</taxon>
        <taxon>Imitervirales</taxon>
        <taxon>Mimiviridae</taxon>
        <taxon>Klosneuvirinae</taxon>
        <taxon>Klosneuvirus</taxon>
    </lineage>
</organism>
<sequence length="333" mass="37784">MTNRLITLIVDEDEYTMTSDCLNSFPNSLLTKMINNPNLTHKHIINDDPVFYINRDPKVIAYIVDLYRGYNFDLDDFEDLNFKHRVTHDLKLFNLFQEIPDLDILPDTEVDELIKSDQEAVDIMLDPTIPSFFNQQNGCCKPGTCEQICGNRIPNSNKQNCCPSKSNVQNCCPSKSNVQNCCPSKSNVQNCCPSKSNVQNDFSGFLNNLQKMDPGFNKDNLGNGLNNILKDVDVNKINDGQVEENKIKSKLENSMKNININALNLDNLEKITQNMNNVPTNNMFEFMNVLSSDPVFQQIIKQAINTQNQQSESDPEDGDLESDNELPTNELPD</sequence>
<accession>A0A1V0SI36</accession>
<proteinExistence type="predicted"/>